<keyword evidence="1" id="KW-1133">Transmembrane helix</keyword>
<dbReference type="RefSeq" id="WP_207418579.1">
    <property type="nucleotide sequence ID" value="NZ_CP061177.1"/>
</dbReference>
<gene>
    <name evidence="2" type="ORF">IAI61_15975</name>
</gene>
<evidence type="ECO:0000313" key="3">
    <source>
        <dbReference type="Proteomes" id="UP001518989"/>
    </source>
</evidence>
<dbReference type="NCBIfam" id="TIGR03901">
    <property type="entry name" value="MYXO-CTERM"/>
    <property type="match status" value="1"/>
</dbReference>
<keyword evidence="1" id="KW-0472">Membrane</keyword>
<dbReference type="Proteomes" id="UP001518989">
    <property type="component" value="Unassembled WGS sequence"/>
</dbReference>
<evidence type="ECO:0000313" key="2">
    <source>
        <dbReference type="EMBL" id="MBO1080542.1"/>
    </source>
</evidence>
<comment type="caution">
    <text evidence="2">The sequence shown here is derived from an EMBL/GenBank/DDBJ whole genome shotgun (WGS) entry which is preliminary data.</text>
</comment>
<keyword evidence="3" id="KW-1185">Reference proteome</keyword>
<reference evidence="2 3" key="1">
    <citation type="submission" date="2020-09" db="EMBL/GenBank/DDBJ databases">
        <title>Roseomonas.</title>
        <authorList>
            <person name="Zhu W."/>
        </authorList>
    </citation>
    <scope>NUCLEOTIDE SEQUENCE [LARGE SCALE GENOMIC DNA]</scope>
    <source>
        <strain evidence="2 3">573</strain>
    </source>
</reference>
<protein>
    <submittedName>
        <fullName evidence="2">Uncharacterized protein</fullName>
    </submittedName>
</protein>
<evidence type="ECO:0000256" key="1">
    <source>
        <dbReference type="SAM" id="Phobius"/>
    </source>
</evidence>
<name>A0ABS3KSU8_9PROT</name>
<organism evidence="2 3">
    <name type="scientific">Roseomonas haemaphysalidis</name>
    <dbReference type="NCBI Taxonomy" id="2768162"/>
    <lineage>
        <taxon>Bacteria</taxon>
        <taxon>Pseudomonadati</taxon>
        <taxon>Pseudomonadota</taxon>
        <taxon>Alphaproteobacteria</taxon>
        <taxon>Acetobacterales</taxon>
        <taxon>Roseomonadaceae</taxon>
        <taxon>Roseomonas</taxon>
    </lineage>
</organism>
<keyword evidence="1" id="KW-0812">Transmembrane</keyword>
<sequence length="217" mass="22725">MPRPRQNGFSLLTATGLVGLAGWGVALGAVPELAGTPDPWGAAPLAVLGLAAWMRRRREQRIAARLRDLRISVCLPAAPAAGLRDQELAFSLAGQGCWHARRAGWQVELRQQAATAPGWHLSLIRLDCTDPALPLAAAASLDALLRLSRGLLAGMEQPGLRELLDCDLAFPLPGLAAAGITALAEGGFALHEAEGCRAIAPEQAEALLLRGSVVTAF</sequence>
<dbReference type="InterPro" id="IPR024038">
    <property type="entry name" value="MYXO-CTERM"/>
</dbReference>
<proteinExistence type="predicted"/>
<accession>A0ABS3KSU8</accession>
<dbReference type="EMBL" id="JACTNG010000009">
    <property type="protein sequence ID" value="MBO1080542.1"/>
    <property type="molecule type" value="Genomic_DNA"/>
</dbReference>
<feature type="transmembrane region" description="Helical" evidence="1">
    <location>
        <begin position="38"/>
        <end position="55"/>
    </location>
</feature>